<evidence type="ECO:0000313" key="2">
    <source>
        <dbReference type="Proteomes" id="UP000010077"/>
    </source>
</evidence>
<sequence>MMAKKNNLIIRARSSIEITSLKSYHLNIDCCYIIGLT</sequence>
<dbReference type="KEGG" id="thal:A1OE_939"/>
<protein>
    <submittedName>
        <fullName evidence="1">Uncharacterized protein</fullName>
    </submittedName>
</protein>
<accession>K7YNL3</accession>
<gene>
    <name evidence="1" type="ORF">A1OE_939</name>
</gene>
<name>K7YNL3_9PROT</name>
<organism evidence="1 2">
    <name type="scientific">Candidatus Endolissoclinum faulkneri L2</name>
    <dbReference type="NCBI Taxonomy" id="1193729"/>
    <lineage>
        <taxon>Bacteria</taxon>
        <taxon>Pseudomonadati</taxon>
        <taxon>Pseudomonadota</taxon>
        <taxon>Alphaproteobacteria</taxon>
        <taxon>Rhodospirillales</taxon>
        <taxon>Rhodospirillaceae</taxon>
        <taxon>Candidatus Endolissoclinum</taxon>
    </lineage>
</organism>
<evidence type="ECO:0000313" key="1">
    <source>
        <dbReference type="EMBL" id="AFX99122.1"/>
    </source>
</evidence>
<proteinExistence type="predicted"/>
<keyword evidence="2" id="KW-1185">Reference proteome</keyword>
<reference evidence="1 2" key="1">
    <citation type="journal article" date="2012" name="Proc. Natl. Acad. Sci. U.S.A.">
        <title>Genome streamlining and chemical defense in a coral reef symbiosis.</title>
        <authorList>
            <person name="Kwan J.C."/>
            <person name="Donia M.S."/>
            <person name="Han A.W."/>
            <person name="Hirose E."/>
            <person name="Haygood M.G."/>
            <person name="Schmidt E.W."/>
        </authorList>
    </citation>
    <scope>NUCLEOTIDE SEQUENCE [LARGE SCALE GENOMIC DNA]</scope>
    <source>
        <strain evidence="1 2">L2</strain>
    </source>
</reference>
<dbReference type="HOGENOM" id="CLU_3341686_0_0_5"/>
<dbReference type="AlphaFoldDB" id="K7YNL3"/>
<dbReference type="Proteomes" id="UP000010077">
    <property type="component" value="Chromosome"/>
</dbReference>
<dbReference type="EMBL" id="CP003539">
    <property type="protein sequence ID" value="AFX99122.1"/>
    <property type="molecule type" value="Genomic_DNA"/>
</dbReference>